<dbReference type="OrthoDB" id="123971at2759"/>
<accession>A0A077ZF54</accession>
<feature type="transmembrane region" description="Helical" evidence="2">
    <location>
        <begin position="177"/>
        <end position="194"/>
    </location>
</feature>
<dbReference type="InterPro" id="IPR050614">
    <property type="entry name" value="Synaptic_Scaffolding_LAP-MAGUK"/>
</dbReference>
<gene>
    <name evidence="4" type="ORF">TTRE_0000680701</name>
</gene>
<dbReference type="GO" id="GO:0019901">
    <property type="term" value="F:protein kinase binding"/>
    <property type="evidence" value="ECO:0007669"/>
    <property type="project" value="TreeGrafter"/>
</dbReference>
<dbReference type="GO" id="GO:0098968">
    <property type="term" value="P:neurotransmitter receptor transport postsynaptic membrane to endosome"/>
    <property type="evidence" value="ECO:0007669"/>
    <property type="project" value="TreeGrafter"/>
</dbReference>
<dbReference type="GO" id="GO:0098609">
    <property type="term" value="P:cell-cell adhesion"/>
    <property type="evidence" value="ECO:0007669"/>
    <property type="project" value="TreeGrafter"/>
</dbReference>
<dbReference type="GO" id="GO:0005912">
    <property type="term" value="C:adherens junction"/>
    <property type="evidence" value="ECO:0007669"/>
    <property type="project" value="TreeGrafter"/>
</dbReference>
<evidence type="ECO:0000259" key="3">
    <source>
        <dbReference type="PROSITE" id="PS50106"/>
    </source>
</evidence>
<dbReference type="GO" id="GO:0043113">
    <property type="term" value="P:receptor clustering"/>
    <property type="evidence" value="ECO:0007669"/>
    <property type="project" value="TreeGrafter"/>
</dbReference>
<dbReference type="STRING" id="36087.A0A077ZF54"/>
<dbReference type="InterPro" id="IPR036034">
    <property type="entry name" value="PDZ_sf"/>
</dbReference>
<dbReference type="PANTHER" id="PTHR23119">
    <property type="entry name" value="DISCS LARGE"/>
    <property type="match status" value="1"/>
</dbReference>
<keyword evidence="2" id="KW-0812">Transmembrane</keyword>
<dbReference type="GO" id="GO:0014069">
    <property type="term" value="C:postsynaptic density"/>
    <property type="evidence" value="ECO:0007669"/>
    <property type="project" value="TreeGrafter"/>
</dbReference>
<dbReference type="PROSITE" id="PS50106">
    <property type="entry name" value="PDZ"/>
    <property type="match status" value="1"/>
</dbReference>
<dbReference type="SMART" id="SM00228">
    <property type="entry name" value="PDZ"/>
    <property type="match status" value="1"/>
</dbReference>
<protein>
    <submittedName>
        <fullName evidence="4">Synaptojanin-2-binding protein</fullName>
    </submittedName>
</protein>
<name>A0A077ZF54_TRITR</name>
<proteinExistence type="predicted"/>
<dbReference type="Gene3D" id="2.30.42.10">
    <property type="match status" value="1"/>
</dbReference>
<evidence type="ECO:0000256" key="1">
    <source>
        <dbReference type="SAM" id="MobiDB-lite"/>
    </source>
</evidence>
<dbReference type="GO" id="GO:0045211">
    <property type="term" value="C:postsynaptic membrane"/>
    <property type="evidence" value="ECO:0007669"/>
    <property type="project" value="TreeGrafter"/>
</dbReference>
<dbReference type="AlphaFoldDB" id="A0A077ZF54"/>
<organism evidence="4 5">
    <name type="scientific">Trichuris trichiura</name>
    <name type="common">Whipworm</name>
    <name type="synonym">Trichocephalus trichiurus</name>
    <dbReference type="NCBI Taxonomy" id="36087"/>
    <lineage>
        <taxon>Eukaryota</taxon>
        <taxon>Metazoa</taxon>
        <taxon>Ecdysozoa</taxon>
        <taxon>Nematoda</taxon>
        <taxon>Enoplea</taxon>
        <taxon>Dorylaimia</taxon>
        <taxon>Trichinellida</taxon>
        <taxon>Trichuridae</taxon>
        <taxon>Trichuris</taxon>
    </lineage>
</organism>
<evidence type="ECO:0000313" key="5">
    <source>
        <dbReference type="Proteomes" id="UP000030665"/>
    </source>
</evidence>
<dbReference type="GO" id="GO:0098887">
    <property type="term" value="P:neurotransmitter receptor transport, endosome to postsynaptic membrane"/>
    <property type="evidence" value="ECO:0007669"/>
    <property type="project" value="TreeGrafter"/>
</dbReference>
<feature type="compositionally biased region" description="Polar residues" evidence="1">
    <location>
        <begin position="151"/>
        <end position="160"/>
    </location>
</feature>
<keyword evidence="5" id="KW-1185">Reference proteome</keyword>
<dbReference type="Pfam" id="PF00595">
    <property type="entry name" value="PDZ"/>
    <property type="match status" value="1"/>
</dbReference>
<sequence>MSANSKWAFMEFECLETDGDDYPTIDAVTLTKPIEGSFGFSIVGGSDKPYLPRDPGIYISKIHENGIAKKDGNLAEGDKIFAVNGTNLGNITHKEAVNVLRNSEGPTTFFVIRGAENDYLKASNIRKLFPLTSTNSDDEEESQTDAENEISDPSSHTAASNDGKLPETVVQASPNRLMVFISIVGFLAVCMYAFKNMRCK</sequence>
<reference evidence="4" key="2">
    <citation type="submission" date="2014-03" db="EMBL/GenBank/DDBJ databases">
        <title>The whipworm genome and dual-species transcriptomics of an intimate host-pathogen interaction.</title>
        <authorList>
            <person name="Foth B.J."/>
            <person name="Tsai I.J."/>
            <person name="Reid A.J."/>
            <person name="Bancroft A.J."/>
            <person name="Nichol S."/>
            <person name="Tracey A."/>
            <person name="Holroyd N."/>
            <person name="Cotton J.A."/>
            <person name="Stanley E.J."/>
            <person name="Zarowiecki M."/>
            <person name="Liu J.Z."/>
            <person name="Huckvale T."/>
            <person name="Cooper P.J."/>
            <person name="Grencis R.K."/>
            <person name="Berriman M."/>
        </authorList>
    </citation>
    <scope>NUCLEOTIDE SEQUENCE [LARGE SCALE GENOMIC DNA]</scope>
</reference>
<dbReference type="Proteomes" id="UP000030665">
    <property type="component" value="Unassembled WGS sequence"/>
</dbReference>
<dbReference type="EMBL" id="HG806351">
    <property type="protein sequence ID" value="CDW58489.1"/>
    <property type="molecule type" value="Genomic_DNA"/>
</dbReference>
<feature type="region of interest" description="Disordered" evidence="1">
    <location>
        <begin position="131"/>
        <end position="165"/>
    </location>
</feature>
<feature type="domain" description="PDZ" evidence="3">
    <location>
        <begin position="27"/>
        <end position="115"/>
    </location>
</feature>
<dbReference type="InterPro" id="IPR001478">
    <property type="entry name" value="PDZ"/>
</dbReference>
<evidence type="ECO:0000256" key="2">
    <source>
        <dbReference type="SAM" id="Phobius"/>
    </source>
</evidence>
<dbReference type="GO" id="GO:0045197">
    <property type="term" value="P:establishment or maintenance of epithelial cell apical/basal polarity"/>
    <property type="evidence" value="ECO:0007669"/>
    <property type="project" value="TreeGrafter"/>
</dbReference>
<feature type="compositionally biased region" description="Acidic residues" evidence="1">
    <location>
        <begin position="136"/>
        <end position="150"/>
    </location>
</feature>
<keyword evidence="2" id="KW-1133">Transmembrane helix</keyword>
<dbReference type="PANTHER" id="PTHR23119:SF50">
    <property type="entry name" value="PDZ DOMAIN-CONTAINING PROTEIN"/>
    <property type="match status" value="1"/>
</dbReference>
<reference evidence="4" key="1">
    <citation type="submission" date="2014-01" db="EMBL/GenBank/DDBJ databases">
        <authorList>
            <person name="Aslett M."/>
        </authorList>
    </citation>
    <scope>NUCLEOTIDE SEQUENCE</scope>
</reference>
<dbReference type="GO" id="GO:0016323">
    <property type="term" value="C:basolateral plasma membrane"/>
    <property type="evidence" value="ECO:0007669"/>
    <property type="project" value="TreeGrafter"/>
</dbReference>
<keyword evidence="2" id="KW-0472">Membrane</keyword>
<evidence type="ECO:0000313" key="4">
    <source>
        <dbReference type="EMBL" id="CDW58489.1"/>
    </source>
</evidence>
<dbReference type="SUPFAM" id="SSF50156">
    <property type="entry name" value="PDZ domain-like"/>
    <property type="match status" value="1"/>
</dbReference>